<feature type="transmembrane region" description="Helical" evidence="1">
    <location>
        <begin position="21"/>
        <end position="40"/>
    </location>
</feature>
<sequence>MGYTRKSVKGTIRSKDVENGVFLLLSKILFIISLGALGLYAWTGNRVMDEDMLLTIAIGGFVVSFFIGLLVKVGKFLLTITALLVIGVVAYQMVGPML</sequence>
<reference evidence="2 3" key="1">
    <citation type="submission" date="2023-05" db="EMBL/GenBank/DDBJ databases">
        <title>Comparative genomics reveals the evidence of polycyclic aromatic hydrocarbons degradation in moderately halophilic genus Pontibacillus.</title>
        <authorList>
            <person name="Yang H."/>
            <person name="Qian Z."/>
        </authorList>
    </citation>
    <scope>NUCLEOTIDE SEQUENCE [LARGE SCALE GENOMIC DNA]</scope>
    <source>
        <strain evidence="3">HN14</strain>
    </source>
</reference>
<evidence type="ECO:0000256" key="1">
    <source>
        <dbReference type="SAM" id="Phobius"/>
    </source>
</evidence>
<keyword evidence="1" id="KW-0812">Transmembrane</keyword>
<name>A0ABY8UZW0_9BACI</name>
<dbReference type="Proteomes" id="UP001236652">
    <property type="component" value="Chromosome"/>
</dbReference>
<proteinExistence type="predicted"/>
<evidence type="ECO:0000313" key="2">
    <source>
        <dbReference type="EMBL" id="WIF99052.1"/>
    </source>
</evidence>
<feature type="transmembrane region" description="Helical" evidence="1">
    <location>
        <begin position="52"/>
        <end position="71"/>
    </location>
</feature>
<dbReference type="EMBL" id="CP126446">
    <property type="protein sequence ID" value="WIF99052.1"/>
    <property type="molecule type" value="Genomic_DNA"/>
</dbReference>
<keyword evidence="1" id="KW-0472">Membrane</keyword>
<organism evidence="2 3">
    <name type="scientific">Pontibacillus chungwhensis</name>
    <dbReference type="NCBI Taxonomy" id="265426"/>
    <lineage>
        <taxon>Bacteria</taxon>
        <taxon>Bacillati</taxon>
        <taxon>Bacillota</taxon>
        <taxon>Bacilli</taxon>
        <taxon>Bacillales</taxon>
        <taxon>Bacillaceae</taxon>
        <taxon>Pontibacillus</taxon>
    </lineage>
</organism>
<keyword evidence="3" id="KW-1185">Reference proteome</keyword>
<evidence type="ECO:0000313" key="3">
    <source>
        <dbReference type="Proteomes" id="UP001236652"/>
    </source>
</evidence>
<feature type="transmembrane region" description="Helical" evidence="1">
    <location>
        <begin position="76"/>
        <end position="94"/>
    </location>
</feature>
<gene>
    <name evidence="2" type="ORF">QNI29_05190</name>
</gene>
<protein>
    <submittedName>
        <fullName evidence="2">Uncharacterized protein</fullName>
    </submittedName>
</protein>
<dbReference type="RefSeq" id="WP_231418375.1">
    <property type="nucleotide sequence ID" value="NZ_CP126446.1"/>
</dbReference>
<accession>A0ABY8UZW0</accession>
<keyword evidence="1" id="KW-1133">Transmembrane helix</keyword>